<feature type="region of interest" description="Disordered" evidence="1">
    <location>
        <begin position="378"/>
        <end position="401"/>
    </location>
</feature>
<dbReference type="SUPFAM" id="SSF46942">
    <property type="entry name" value="Elongation factor TFIIS domain 2"/>
    <property type="match status" value="1"/>
</dbReference>
<feature type="region of interest" description="Disordered" evidence="1">
    <location>
        <begin position="1"/>
        <end position="114"/>
    </location>
</feature>
<dbReference type="GO" id="GO:0006351">
    <property type="term" value="P:DNA-templated transcription"/>
    <property type="evidence" value="ECO:0007669"/>
    <property type="project" value="InterPro"/>
</dbReference>
<evidence type="ECO:0000256" key="1">
    <source>
        <dbReference type="SAM" id="MobiDB-lite"/>
    </source>
</evidence>
<dbReference type="Pfam" id="PF01426">
    <property type="entry name" value="BAH"/>
    <property type="match status" value="1"/>
</dbReference>
<evidence type="ECO:0000259" key="2">
    <source>
        <dbReference type="PROSITE" id="PS51038"/>
    </source>
</evidence>
<reference evidence="4 5" key="1">
    <citation type="submission" date="2019-01" db="EMBL/GenBank/DDBJ databases">
        <title>Sequencing of cultivated peanut Arachis hypogaea provides insights into genome evolution and oil improvement.</title>
        <authorList>
            <person name="Chen X."/>
        </authorList>
    </citation>
    <scope>NUCLEOTIDE SEQUENCE [LARGE SCALE GENOMIC DNA]</scope>
    <source>
        <strain evidence="5">cv. Fuhuasheng</strain>
        <strain evidence="4">GDAAS-fuhuasheng2018</strain>
        <tissue evidence="4">Leaves</tissue>
    </source>
</reference>
<gene>
    <name evidence="4" type="ORF">Ahy_A05g024631</name>
</gene>
<feature type="region of interest" description="Disordered" evidence="1">
    <location>
        <begin position="274"/>
        <end position="323"/>
    </location>
</feature>
<feature type="region of interest" description="Disordered" evidence="1">
    <location>
        <begin position="552"/>
        <end position="606"/>
    </location>
</feature>
<feature type="compositionally biased region" description="Basic residues" evidence="1">
    <location>
        <begin position="62"/>
        <end position="71"/>
    </location>
</feature>
<name>A0A445D6X0_ARAHY</name>
<dbReference type="Pfam" id="PF07500">
    <property type="entry name" value="TFIIS_M"/>
    <property type="match status" value="1"/>
</dbReference>
<dbReference type="PROSITE" id="PS51321">
    <property type="entry name" value="TFIIS_CENTRAL"/>
    <property type="match status" value="1"/>
</dbReference>
<feature type="compositionally biased region" description="Basic and acidic residues" evidence="1">
    <location>
        <begin position="561"/>
        <end position="586"/>
    </location>
</feature>
<dbReference type="Proteomes" id="UP000289738">
    <property type="component" value="Chromosome A05"/>
</dbReference>
<dbReference type="GO" id="GO:0003682">
    <property type="term" value="F:chromatin binding"/>
    <property type="evidence" value="ECO:0007669"/>
    <property type="project" value="InterPro"/>
</dbReference>
<sequence>MVNRRFSRVATSDDDEDDRPKQLRQRKRMKLLEEEEEEEEDEEEEEEDEDDYDSDDDNTSQHSKKKNKKKKNNEGRGKDKAKEAEKAAEESPQEDAKPLGDPIRVSGKGRGRKKHYQSFEFDGNQYTLEDPVLLVPEETDQKPYVAIIKDITLTCNGSMMVTGQWFYRPEEASQQEGGHWQSQDTRELFYSFHRDDVPAESVMHKCVVHFIPLHKQLPNRKEHPGFIVQKVYDTVERKLWRLTDKDYEDVKQQELDELVQKTLQRIGKLLDIEPSEASADQEDLTKNKRNTRTKSTSPRDVSGKDDGNPKGDQLLKPETQGNSVNNASEYYRILVKFDVLTGNTHRDKWLEKLLGHVHYMCKSDDSIKRDDKRLENVNSDEINNKNPESANDLQDTGQKSSKSFVWPDTAVTAIVALEKASNDAFSSDFQKYNKKIRQLDYNIHNNALLARRLLNGELEPAKIVNMAPNELKEAITAEEKAKEEPDESQLIQMTDARCQRCMELKVGLREIIHAGHGDRYQLECVACGNSWYASRDEASLLTIDAPVSKKSLMTAPSSTSKIEDEEKKLKGPHESEKLAPEKKKASEACIPESDAQKSFGKSGNDDDNIETTKHCCRILNLSMRQELEFDLNDKSSADLSPNTVLLSPQYSLNVKKIYKKGKAIGKDEFLKLKEDFAQIKFAQLHNSSYNKFPCRSHGLESNVGGRGGSILKKMDTMEGRKKIEISCRSSDASFSGSIVDSLCSSDDEPSEISQNSNVASPSVSASWASMECNSPEIFIDFINPDVWDRNSSAVEGIDSMYSKVRGDNKVACSTINGDSPLPKDTFEALHKYHSAMVEVADFPSPLQSDCSSRGNPKPPFSPVGKRLNSFAKSKSPQSPVSHMLEDTKVKLPGTTTLTRNRTYQKSLLNDFSNAAKHADIVSEFIRRDIKYSGLACSPVHLHGNLRLKIKQGLPTFEFKVKCPEDVFVAKPWRAGNTSNWVYTFHSINSRKKSDASGLKSHDCDKYPSIVAQMLVSCNLCSKLEGGVLDNSMVTEFVLYDLMHSRRSVSCKKKSNTEQDASKMLKACRVGAKGETLMVDEKSLASKNKLPTSNVDFDESNSCPLSSAELHPNLEIASIRLQIPFDKRKSLKYKREDMREANSFSKLSDVSSVVEHCRKSFHNRKMQEQVKVVLPTGIHGLPSGENLGPSSLLDRWKHGGGCDCGGWDMACPLILLGNPSIHFAEDQPLIKDYQPLQLFLQGAKENTPTFSMSRVEEGEYAVDFHARLSPLQAFSVCVTILHGTSTCSLARREKNQPLSQCNSLEMLMREEAELFMQSKEKNKTMSKTHKGITLPYVTMPPFSPVARV</sequence>
<feature type="compositionally biased region" description="Basic and acidic residues" evidence="1">
    <location>
        <begin position="72"/>
        <end position="98"/>
    </location>
</feature>
<dbReference type="InterPro" id="IPR003618">
    <property type="entry name" value="TFIIS_cen_dom"/>
</dbReference>
<dbReference type="InterPro" id="IPR036575">
    <property type="entry name" value="TFIIS_cen_dom_sf"/>
</dbReference>
<evidence type="ECO:0008006" key="6">
    <source>
        <dbReference type="Google" id="ProtNLM"/>
    </source>
</evidence>
<evidence type="ECO:0000313" key="4">
    <source>
        <dbReference type="EMBL" id="RYR58750.1"/>
    </source>
</evidence>
<accession>A0A445D6X0</accession>
<feature type="domain" description="BAH" evidence="2">
    <location>
        <begin position="124"/>
        <end position="243"/>
    </location>
</feature>
<proteinExistence type="predicted"/>
<feature type="domain" description="TFIIS central" evidence="3">
    <location>
        <begin position="345"/>
        <end position="499"/>
    </location>
</feature>
<dbReference type="PROSITE" id="PS51038">
    <property type="entry name" value="BAH"/>
    <property type="match status" value="1"/>
</dbReference>
<dbReference type="EMBL" id="SDMP01000005">
    <property type="protein sequence ID" value="RYR58751.1"/>
    <property type="molecule type" value="Genomic_DNA"/>
</dbReference>
<dbReference type="InterPro" id="IPR021916">
    <property type="entry name" value="DUF3527"/>
</dbReference>
<evidence type="ECO:0000259" key="3">
    <source>
        <dbReference type="PROSITE" id="PS51321"/>
    </source>
</evidence>
<keyword evidence="5" id="KW-1185">Reference proteome</keyword>
<dbReference type="PANTHER" id="PTHR46871">
    <property type="entry name" value="BROMO-ADJACENT HOMOLOGY (BAH) DOMAIN-CONTAINING PROTEIN"/>
    <property type="match status" value="1"/>
</dbReference>
<organism evidence="4 5">
    <name type="scientific">Arachis hypogaea</name>
    <name type="common">Peanut</name>
    <dbReference type="NCBI Taxonomy" id="3818"/>
    <lineage>
        <taxon>Eukaryota</taxon>
        <taxon>Viridiplantae</taxon>
        <taxon>Streptophyta</taxon>
        <taxon>Embryophyta</taxon>
        <taxon>Tracheophyta</taxon>
        <taxon>Spermatophyta</taxon>
        <taxon>Magnoliopsida</taxon>
        <taxon>eudicotyledons</taxon>
        <taxon>Gunneridae</taxon>
        <taxon>Pentapetalae</taxon>
        <taxon>rosids</taxon>
        <taxon>fabids</taxon>
        <taxon>Fabales</taxon>
        <taxon>Fabaceae</taxon>
        <taxon>Papilionoideae</taxon>
        <taxon>50 kb inversion clade</taxon>
        <taxon>dalbergioids sensu lato</taxon>
        <taxon>Dalbergieae</taxon>
        <taxon>Pterocarpus clade</taxon>
        <taxon>Arachis</taxon>
    </lineage>
</organism>
<protein>
    <recommendedName>
        <fullName evidence="6">BAH domain-containing protein</fullName>
    </recommendedName>
</protein>
<dbReference type="PANTHER" id="PTHR46871:SF1">
    <property type="entry name" value="BROMO-ADJACENT HOMOLOGY (BAH) DOMAIN-CONTAINING PROTEIN"/>
    <property type="match status" value="1"/>
</dbReference>
<feature type="compositionally biased region" description="Basic and acidic residues" evidence="1">
    <location>
        <begin position="301"/>
        <end position="315"/>
    </location>
</feature>
<comment type="caution">
    <text evidence="4">The sequence shown here is derived from an EMBL/GenBank/DDBJ whole genome shotgun (WGS) entry which is preliminary data.</text>
</comment>
<dbReference type="EMBL" id="SDMP01000005">
    <property type="protein sequence ID" value="RYR58750.1"/>
    <property type="molecule type" value="Genomic_DNA"/>
</dbReference>
<dbReference type="Gene3D" id="2.30.30.490">
    <property type="match status" value="1"/>
</dbReference>
<evidence type="ECO:0000313" key="5">
    <source>
        <dbReference type="Proteomes" id="UP000289738"/>
    </source>
</evidence>
<dbReference type="CDD" id="cd04713">
    <property type="entry name" value="BAH_plant_3"/>
    <property type="match status" value="1"/>
</dbReference>
<dbReference type="Gene3D" id="1.10.472.30">
    <property type="entry name" value="Transcription elongation factor S-II, central domain"/>
    <property type="match status" value="1"/>
</dbReference>
<dbReference type="SMART" id="SM00510">
    <property type="entry name" value="TFS2M"/>
    <property type="match status" value="1"/>
</dbReference>
<dbReference type="InterPro" id="IPR001025">
    <property type="entry name" value="BAH_dom"/>
</dbReference>
<dbReference type="SMART" id="SM00439">
    <property type="entry name" value="BAH"/>
    <property type="match status" value="1"/>
</dbReference>
<dbReference type="InterPro" id="IPR043151">
    <property type="entry name" value="BAH_sf"/>
</dbReference>
<dbReference type="Pfam" id="PF12043">
    <property type="entry name" value="DUF3527"/>
    <property type="match status" value="1"/>
</dbReference>
<feature type="compositionally biased region" description="Acidic residues" evidence="1">
    <location>
        <begin position="33"/>
        <end position="58"/>
    </location>
</feature>